<dbReference type="PROSITE" id="PS50164">
    <property type="entry name" value="GIY_YIG"/>
    <property type="match status" value="1"/>
</dbReference>
<dbReference type="InterPro" id="IPR050190">
    <property type="entry name" value="UPF0213_domain"/>
</dbReference>
<feature type="domain" description="GIY-YIG" evidence="2">
    <location>
        <begin position="4"/>
        <end position="80"/>
    </location>
</feature>
<dbReference type="PANTHER" id="PTHR34477:SF5">
    <property type="entry name" value="BSL5627 PROTEIN"/>
    <property type="match status" value="1"/>
</dbReference>
<proteinExistence type="inferred from homology"/>
<evidence type="ECO:0000259" key="2">
    <source>
        <dbReference type="PROSITE" id="PS50164"/>
    </source>
</evidence>
<dbReference type="Pfam" id="PF01541">
    <property type="entry name" value="GIY-YIG"/>
    <property type="match status" value="1"/>
</dbReference>
<dbReference type="EMBL" id="MHPJ01000002">
    <property type="protein sequence ID" value="OGZ79528.1"/>
    <property type="molecule type" value="Genomic_DNA"/>
</dbReference>
<dbReference type="Proteomes" id="UP000178650">
    <property type="component" value="Unassembled WGS sequence"/>
</dbReference>
<dbReference type="Gene3D" id="3.40.1440.10">
    <property type="entry name" value="GIY-YIG endonuclease"/>
    <property type="match status" value="1"/>
</dbReference>
<evidence type="ECO:0000256" key="1">
    <source>
        <dbReference type="ARBA" id="ARBA00007435"/>
    </source>
</evidence>
<dbReference type="SMART" id="SM00465">
    <property type="entry name" value="GIYc"/>
    <property type="match status" value="1"/>
</dbReference>
<comment type="similarity">
    <text evidence="1">Belongs to the UPF0213 family.</text>
</comment>
<dbReference type="STRING" id="1802223.A2358_03645"/>
<dbReference type="SUPFAM" id="SSF82771">
    <property type="entry name" value="GIY-YIG endonuclease"/>
    <property type="match status" value="1"/>
</dbReference>
<comment type="caution">
    <text evidence="3">The sequence shown here is derived from an EMBL/GenBank/DDBJ whole genome shotgun (WGS) entry which is preliminary data.</text>
</comment>
<gene>
    <name evidence="3" type="ORF">A2358_03645</name>
</gene>
<dbReference type="CDD" id="cd10448">
    <property type="entry name" value="GIY-YIG_unchar_3"/>
    <property type="match status" value="1"/>
</dbReference>
<evidence type="ECO:0000313" key="4">
    <source>
        <dbReference type="Proteomes" id="UP000178650"/>
    </source>
</evidence>
<sequence length="96" mass="11460">MTSKTYYVYILASKRNGTLYVGVTDNLHRRIYEHKNNLIEGFTKKYSVHNLVYYEETNDINIAIEREKQIKSWSRKKKISLIGKENPTWNDLAEKF</sequence>
<name>A0A1G2IZH9_9BACT</name>
<dbReference type="AlphaFoldDB" id="A0A1G2IZH9"/>
<dbReference type="InterPro" id="IPR035901">
    <property type="entry name" value="GIY-YIG_endonuc_sf"/>
</dbReference>
<dbReference type="PANTHER" id="PTHR34477">
    <property type="entry name" value="UPF0213 PROTEIN YHBQ"/>
    <property type="match status" value="1"/>
</dbReference>
<evidence type="ECO:0000313" key="3">
    <source>
        <dbReference type="EMBL" id="OGZ79528.1"/>
    </source>
</evidence>
<reference evidence="3 4" key="1">
    <citation type="journal article" date="2016" name="Nat. Commun.">
        <title>Thousands of microbial genomes shed light on interconnected biogeochemical processes in an aquifer system.</title>
        <authorList>
            <person name="Anantharaman K."/>
            <person name="Brown C.T."/>
            <person name="Hug L.A."/>
            <person name="Sharon I."/>
            <person name="Castelle C.J."/>
            <person name="Probst A.J."/>
            <person name="Thomas B.C."/>
            <person name="Singh A."/>
            <person name="Wilkins M.J."/>
            <person name="Karaoz U."/>
            <person name="Brodie E.L."/>
            <person name="Williams K.H."/>
            <person name="Hubbard S.S."/>
            <person name="Banfield J.F."/>
        </authorList>
    </citation>
    <scope>NUCLEOTIDE SEQUENCE [LARGE SCALE GENOMIC DNA]</scope>
</reference>
<organism evidence="3 4">
    <name type="scientific">Candidatus Staskawiczbacteria bacterium RIFOXYB1_FULL_37_44</name>
    <dbReference type="NCBI Taxonomy" id="1802223"/>
    <lineage>
        <taxon>Bacteria</taxon>
        <taxon>Candidatus Staskawicziibacteriota</taxon>
    </lineage>
</organism>
<dbReference type="InterPro" id="IPR000305">
    <property type="entry name" value="GIY-YIG_endonuc"/>
</dbReference>
<accession>A0A1G2IZH9</accession>
<protein>
    <submittedName>
        <fullName evidence="3">Excinuclease ABC subunit C</fullName>
    </submittedName>
</protein>